<protein>
    <recommendedName>
        <fullName evidence="1">DUF8042 domain-containing protein</fullName>
    </recommendedName>
</protein>
<evidence type="ECO:0000259" key="1">
    <source>
        <dbReference type="Pfam" id="PF26154"/>
    </source>
</evidence>
<keyword evidence="3" id="KW-1185">Reference proteome</keyword>
<gene>
    <name evidence="2" type="ORF">GCM10008905_18000</name>
</gene>
<feature type="domain" description="DUF8042" evidence="1">
    <location>
        <begin position="3"/>
        <end position="110"/>
    </location>
</feature>
<accession>A0ABP3U7T3</accession>
<sequence length="110" mass="12849">MREEKMETLITAKSYIDNLKDGVEKAFNYIYEGKEEKAISIMPHFAEGMEWLSQVLYLTKDVHREKINIESINETLNEVVEALENSDYTLVGDLLNYEVYPLLDEIKNKV</sequence>
<dbReference type="EMBL" id="BAAACF010000001">
    <property type="protein sequence ID" value="GAA0724303.1"/>
    <property type="molecule type" value="Genomic_DNA"/>
</dbReference>
<comment type="caution">
    <text evidence="2">The sequence shown here is derived from an EMBL/GenBank/DDBJ whole genome shotgun (WGS) entry which is preliminary data.</text>
</comment>
<evidence type="ECO:0000313" key="3">
    <source>
        <dbReference type="Proteomes" id="UP001500339"/>
    </source>
</evidence>
<dbReference type="RefSeq" id="WP_343768968.1">
    <property type="nucleotide sequence ID" value="NZ_BAAACF010000001.1"/>
</dbReference>
<dbReference type="Proteomes" id="UP001500339">
    <property type="component" value="Unassembled WGS sequence"/>
</dbReference>
<organism evidence="2 3">
    <name type="scientific">Clostridium malenominatum</name>
    <dbReference type="NCBI Taxonomy" id="1539"/>
    <lineage>
        <taxon>Bacteria</taxon>
        <taxon>Bacillati</taxon>
        <taxon>Bacillota</taxon>
        <taxon>Clostridia</taxon>
        <taxon>Eubacteriales</taxon>
        <taxon>Clostridiaceae</taxon>
        <taxon>Clostridium</taxon>
    </lineage>
</organism>
<dbReference type="Pfam" id="PF26154">
    <property type="entry name" value="DUF8042"/>
    <property type="match status" value="1"/>
</dbReference>
<proteinExistence type="predicted"/>
<dbReference type="InterPro" id="IPR058355">
    <property type="entry name" value="DUF8042"/>
</dbReference>
<evidence type="ECO:0000313" key="2">
    <source>
        <dbReference type="EMBL" id="GAA0724303.1"/>
    </source>
</evidence>
<reference evidence="3" key="1">
    <citation type="journal article" date="2019" name="Int. J. Syst. Evol. Microbiol.">
        <title>The Global Catalogue of Microorganisms (GCM) 10K type strain sequencing project: providing services to taxonomists for standard genome sequencing and annotation.</title>
        <authorList>
            <consortium name="The Broad Institute Genomics Platform"/>
            <consortium name="The Broad Institute Genome Sequencing Center for Infectious Disease"/>
            <person name="Wu L."/>
            <person name="Ma J."/>
        </authorList>
    </citation>
    <scope>NUCLEOTIDE SEQUENCE [LARGE SCALE GENOMIC DNA]</scope>
    <source>
        <strain evidence="3">JCM 1405</strain>
    </source>
</reference>
<name>A0ABP3U7T3_9CLOT</name>